<dbReference type="RefSeq" id="WP_088353394.1">
    <property type="nucleotide sequence ID" value="NZ_CP061813.1"/>
</dbReference>
<dbReference type="GO" id="GO:0046872">
    <property type="term" value="F:metal ion binding"/>
    <property type="evidence" value="ECO:0007669"/>
    <property type="project" value="UniProtKB-KW"/>
</dbReference>
<evidence type="ECO:0000256" key="4">
    <source>
        <dbReference type="ARBA" id="ARBA00005002"/>
    </source>
</evidence>
<dbReference type="SUPFAM" id="SSF54211">
    <property type="entry name" value="Ribosomal protein S5 domain 2-like"/>
    <property type="match status" value="2"/>
</dbReference>
<evidence type="ECO:0000256" key="8">
    <source>
        <dbReference type="ARBA" id="ARBA00022723"/>
    </source>
</evidence>
<dbReference type="InterPro" id="IPR004463">
    <property type="entry name" value="UDP-acyl_GlcNac_deAcase"/>
</dbReference>
<dbReference type="InterPro" id="IPR029069">
    <property type="entry name" value="HotDog_dom_sf"/>
</dbReference>
<dbReference type="CDD" id="cd01288">
    <property type="entry name" value="FabZ"/>
    <property type="match status" value="1"/>
</dbReference>
<dbReference type="EC" id="4.2.1.59" evidence="18"/>
<dbReference type="NCBIfam" id="NF009667">
    <property type="entry name" value="PRK13188.1"/>
    <property type="match status" value="1"/>
</dbReference>
<dbReference type="SUPFAM" id="SSF54637">
    <property type="entry name" value="Thioesterase/thiol ester dehydrase-isomerase"/>
    <property type="match status" value="1"/>
</dbReference>
<keyword evidence="20" id="KW-1185">Reference proteome</keyword>
<keyword evidence="11 17" id="KW-0443">Lipid metabolism</keyword>
<comment type="similarity">
    <text evidence="16">In the C-terminal section; belongs to the thioester dehydratase family.</text>
</comment>
<comment type="similarity">
    <text evidence="17">Belongs to the LpxC family.</text>
</comment>
<feature type="binding site" evidence="17">
    <location>
        <position position="79"/>
    </location>
    <ligand>
        <name>Zn(2+)</name>
        <dbReference type="ChEBI" id="CHEBI:29105"/>
    </ligand>
</feature>
<evidence type="ECO:0000256" key="16">
    <source>
        <dbReference type="ARBA" id="ARBA00061355"/>
    </source>
</evidence>
<feature type="active site" description="Proton donor" evidence="17">
    <location>
        <position position="288"/>
    </location>
</feature>
<dbReference type="GO" id="GO:0009245">
    <property type="term" value="P:lipid A biosynthetic process"/>
    <property type="evidence" value="ECO:0007669"/>
    <property type="project" value="UniProtKB-UniRule"/>
</dbReference>
<comment type="similarity">
    <text evidence="18">Belongs to the thioester dehydratase family. FabZ subfamily.</text>
</comment>
<dbReference type="KEGG" id="phal:H9I45_03130"/>
<dbReference type="Gene3D" id="3.30.230.20">
    <property type="entry name" value="lpxc deacetylase, domain 1"/>
    <property type="match status" value="1"/>
</dbReference>
<accession>A0A7L8AHI3</accession>
<comment type="catalytic activity">
    <reaction evidence="18">
        <text>a (3R)-hydroxyacyl-[ACP] = a (2E)-enoyl-[ACP] + H2O</text>
        <dbReference type="Rhea" id="RHEA:13097"/>
        <dbReference type="Rhea" id="RHEA-COMP:9925"/>
        <dbReference type="Rhea" id="RHEA-COMP:9945"/>
        <dbReference type="ChEBI" id="CHEBI:15377"/>
        <dbReference type="ChEBI" id="CHEBI:78784"/>
        <dbReference type="ChEBI" id="CHEBI:78827"/>
        <dbReference type="EC" id="4.2.1.59"/>
    </reaction>
</comment>
<protein>
    <recommendedName>
        <fullName evidence="17 18">Multifunctional fusion protein</fullName>
    </recommendedName>
    <domain>
        <recommendedName>
            <fullName evidence="18">3-hydroxyacyl-[acyl-carrier-protein] dehydratase FabZ</fullName>
            <ecNumber evidence="18">4.2.1.59</ecNumber>
        </recommendedName>
        <alternativeName>
            <fullName evidence="18">(3R)-hydroxymyristoyl-[acyl-carrier-protein] dehydratase</fullName>
        </alternativeName>
        <alternativeName>
            <fullName evidence="18">Beta-hydroxyacyl-ACP dehydratase</fullName>
            <shortName evidence="18">(3R)-hydroxymyristoyl-ACP dehydrase</shortName>
        </alternativeName>
    </domain>
    <domain>
        <recommendedName>
            <fullName evidence="17">UDP-3-O-acyl-N-acetylglucosamine deacetylase</fullName>
            <shortName evidence="17">UDP-3-O-acyl-GlcNAc deacetylase</shortName>
            <ecNumber evidence="17">3.5.1.108</ecNumber>
        </recommendedName>
        <alternativeName>
            <fullName evidence="17">UDP-3-O-[R-3-hydroxymyristoyl]-N-acetylglucosamine deacetylase</fullName>
        </alternativeName>
    </domain>
</protein>
<dbReference type="GO" id="GO:0103117">
    <property type="term" value="F:UDP-3-O-acyl-N-acetylglucosamine deacetylase activity"/>
    <property type="evidence" value="ECO:0007669"/>
    <property type="project" value="UniProtKB-UniRule"/>
</dbReference>
<evidence type="ECO:0000256" key="2">
    <source>
        <dbReference type="ARBA" id="ARBA00002923"/>
    </source>
</evidence>
<evidence type="ECO:0000256" key="15">
    <source>
        <dbReference type="ARBA" id="ARBA00061221"/>
    </source>
</evidence>
<dbReference type="Gene3D" id="3.30.1700.10">
    <property type="entry name" value="lpxc deacetylase, domain 2"/>
    <property type="match status" value="1"/>
</dbReference>
<dbReference type="GO" id="GO:0005737">
    <property type="term" value="C:cytoplasm"/>
    <property type="evidence" value="ECO:0007669"/>
    <property type="project" value="UniProtKB-SubCell"/>
</dbReference>
<dbReference type="Proteomes" id="UP000516764">
    <property type="component" value="Chromosome"/>
</dbReference>
<dbReference type="HAMAP" id="MF_00388">
    <property type="entry name" value="LpxC"/>
    <property type="match status" value="1"/>
</dbReference>
<evidence type="ECO:0000256" key="3">
    <source>
        <dbReference type="ARBA" id="ARBA00004496"/>
    </source>
</evidence>
<evidence type="ECO:0000256" key="7">
    <source>
        <dbReference type="ARBA" id="ARBA00022556"/>
    </source>
</evidence>
<dbReference type="HAMAP" id="MF_00406">
    <property type="entry name" value="FabZ"/>
    <property type="match status" value="1"/>
</dbReference>
<name>A0A7L8AHI3_9FLAO</name>
<feature type="binding site" evidence="17">
    <location>
        <position position="261"/>
    </location>
    <ligand>
        <name>Zn(2+)</name>
        <dbReference type="ChEBI" id="CHEBI:29105"/>
    </ligand>
</feature>
<dbReference type="GO" id="GO:0016020">
    <property type="term" value="C:membrane"/>
    <property type="evidence" value="ECO:0007669"/>
    <property type="project" value="GOC"/>
</dbReference>
<dbReference type="FunFam" id="3.10.129.10:FF:000001">
    <property type="entry name" value="3-hydroxyacyl-[acyl-carrier-protein] dehydratase FabZ"/>
    <property type="match status" value="1"/>
</dbReference>
<comment type="function">
    <text evidence="14 18">Involved in unsaturated fatty acids biosynthesis. Catalyzes the dehydration of short chain beta-hydroxyacyl-ACPs and long chain saturated and unsaturated beta-hydroxyacyl-ACPs.</text>
</comment>
<dbReference type="InterPro" id="IPR011334">
    <property type="entry name" value="UDP-acyl_GlcNac_deAcase_C"/>
</dbReference>
<evidence type="ECO:0000256" key="10">
    <source>
        <dbReference type="ARBA" id="ARBA00022833"/>
    </source>
</evidence>
<evidence type="ECO:0000256" key="1">
    <source>
        <dbReference type="ARBA" id="ARBA00001947"/>
    </source>
</evidence>
<dbReference type="AlphaFoldDB" id="A0A7L8AHI3"/>
<keyword evidence="6 17" id="KW-0444">Lipid biosynthesis</keyword>
<dbReference type="InterPro" id="IPR015870">
    <property type="entry name" value="UDP-acyl_N-AcGlcN_deAcase_N"/>
</dbReference>
<dbReference type="InterPro" id="IPR013114">
    <property type="entry name" value="FabA_FabZ"/>
</dbReference>
<evidence type="ECO:0000313" key="19">
    <source>
        <dbReference type="EMBL" id="QOD61458.1"/>
    </source>
</evidence>
<keyword evidence="12 18" id="KW-0456">Lyase</keyword>
<dbReference type="GO" id="GO:0019171">
    <property type="term" value="F:(3R)-hydroxyacyl-[acyl-carrier-protein] dehydratase activity"/>
    <property type="evidence" value="ECO:0007669"/>
    <property type="project" value="UniProtKB-EC"/>
</dbReference>
<feature type="binding site" evidence="17">
    <location>
        <position position="265"/>
    </location>
    <ligand>
        <name>Zn(2+)</name>
        <dbReference type="ChEBI" id="CHEBI:29105"/>
    </ligand>
</feature>
<dbReference type="PANTHER" id="PTHR33694:SF1">
    <property type="entry name" value="UDP-3-O-ACYL-N-ACETYLGLUCOSAMINE DEACETYLASE 1, MITOCHONDRIAL-RELATED"/>
    <property type="match status" value="1"/>
</dbReference>
<dbReference type="GO" id="GO:0006633">
    <property type="term" value="P:fatty acid biosynthetic process"/>
    <property type="evidence" value="ECO:0007669"/>
    <property type="project" value="UniProtKB-UniRule"/>
</dbReference>
<comment type="similarity">
    <text evidence="15">In the N-terminal section; belongs to the LpxC family.</text>
</comment>
<comment type="function">
    <text evidence="2 17">Catalyzes the hydrolysis of UDP-3-O-myristoyl-N-acetylglucosamine to form UDP-3-O-myristoylglucosamine and acetate, the committed step in lipid A biosynthesis.</text>
</comment>
<dbReference type="InterPro" id="IPR020568">
    <property type="entry name" value="Ribosomal_Su5_D2-typ_SF"/>
</dbReference>
<organism evidence="19 20">
    <name type="scientific">Polaribacter haliotis</name>
    <dbReference type="NCBI Taxonomy" id="1888915"/>
    <lineage>
        <taxon>Bacteria</taxon>
        <taxon>Pseudomonadati</taxon>
        <taxon>Bacteroidota</taxon>
        <taxon>Flavobacteriia</taxon>
        <taxon>Flavobacteriales</taxon>
        <taxon>Flavobacteriaceae</taxon>
    </lineage>
</organism>
<dbReference type="NCBIfam" id="NF000582">
    <property type="entry name" value="PRK00006.1"/>
    <property type="match status" value="1"/>
</dbReference>
<evidence type="ECO:0000256" key="13">
    <source>
        <dbReference type="ARBA" id="ARBA00024535"/>
    </source>
</evidence>
<evidence type="ECO:0000256" key="12">
    <source>
        <dbReference type="ARBA" id="ARBA00023239"/>
    </source>
</evidence>
<keyword evidence="8 17" id="KW-0479">Metal-binding</keyword>
<dbReference type="Pfam" id="PF03331">
    <property type="entry name" value="LpxC"/>
    <property type="match status" value="2"/>
</dbReference>
<comment type="subcellular location">
    <subcellularLocation>
        <location evidence="3 18">Cytoplasm</location>
    </subcellularLocation>
</comment>
<dbReference type="Gene3D" id="3.10.129.10">
    <property type="entry name" value="Hotdog Thioesterase"/>
    <property type="match status" value="1"/>
</dbReference>
<dbReference type="UniPathway" id="UPA00359">
    <property type="reaction ID" value="UER00478"/>
</dbReference>
<gene>
    <name evidence="18" type="primary">fabZ</name>
    <name evidence="17" type="synonym">lpxC</name>
    <name evidence="19" type="ORF">H9I45_03130</name>
</gene>
<dbReference type="OrthoDB" id="9772788at2"/>
<evidence type="ECO:0000256" key="18">
    <source>
        <dbReference type="HAMAP-Rule" id="MF_00406"/>
    </source>
</evidence>
<dbReference type="EC" id="3.5.1.108" evidence="17"/>
<proteinExistence type="inferred from homology"/>
<comment type="catalytic activity">
    <reaction evidence="13 17">
        <text>a UDP-3-O-[(3R)-3-hydroxyacyl]-N-acetyl-alpha-D-glucosamine + H2O = a UDP-3-O-[(3R)-3-hydroxyacyl]-alpha-D-glucosamine + acetate</text>
        <dbReference type="Rhea" id="RHEA:67816"/>
        <dbReference type="ChEBI" id="CHEBI:15377"/>
        <dbReference type="ChEBI" id="CHEBI:30089"/>
        <dbReference type="ChEBI" id="CHEBI:137740"/>
        <dbReference type="ChEBI" id="CHEBI:173225"/>
        <dbReference type="EC" id="3.5.1.108"/>
    </reaction>
</comment>
<keyword evidence="7 17" id="KW-0441">Lipid A biosynthesis</keyword>
<dbReference type="PANTHER" id="PTHR33694">
    <property type="entry name" value="UDP-3-O-ACYL-N-ACETYLGLUCOSAMINE DEACETYLASE 1, MITOCHONDRIAL-RELATED"/>
    <property type="match status" value="1"/>
</dbReference>
<dbReference type="EMBL" id="CP061813">
    <property type="protein sequence ID" value="QOD61458.1"/>
    <property type="molecule type" value="Genomic_DNA"/>
</dbReference>
<evidence type="ECO:0000256" key="11">
    <source>
        <dbReference type="ARBA" id="ARBA00023098"/>
    </source>
</evidence>
<dbReference type="NCBIfam" id="TIGR01750">
    <property type="entry name" value="fabZ"/>
    <property type="match status" value="1"/>
</dbReference>
<keyword evidence="9 17" id="KW-0378">Hydrolase</keyword>
<keyword evidence="10 17" id="KW-0862">Zinc</keyword>
<evidence type="ECO:0000256" key="9">
    <source>
        <dbReference type="ARBA" id="ARBA00022801"/>
    </source>
</evidence>
<evidence type="ECO:0000313" key="20">
    <source>
        <dbReference type="Proteomes" id="UP000516764"/>
    </source>
</evidence>
<comment type="cofactor">
    <cofactor evidence="1 17">
        <name>Zn(2+)</name>
        <dbReference type="ChEBI" id="CHEBI:29105"/>
    </cofactor>
</comment>
<evidence type="ECO:0000256" key="6">
    <source>
        <dbReference type="ARBA" id="ARBA00022516"/>
    </source>
</evidence>
<dbReference type="InterPro" id="IPR010084">
    <property type="entry name" value="FabZ"/>
</dbReference>
<evidence type="ECO:0000256" key="17">
    <source>
        <dbReference type="HAMAP-Rule" id="MF_00388"/>
    </source>
</evidence>
<keyword evidence="5 18" id="KW-0963">Cytoplasm</keyword>
<evidence type="ECO:0000256" key="5">
    <source>
        <dbReference type="ARBA" id="ARBA00022490"/>
    </source>
</evidence>
<evidence type="ECO:0000256" key="14">
    <source>
        <dbReference type="ARBA" id="ARBA00025049"/>
    </source>
</evidence>
<feature type="active site" evidence="18">
    <location>
        <position position="366"/>
    </location>
</feature>
<dbReference type="Pfam" id="PF07977">
    <property type="entry name" value="FabA"/>
    <property type="match status" value="1"/>
</dbReference>
<comment type="pathway">
    <text evidence="4 17">Glycolipid biosynthesis; lipid IV(A) biosynthesis; lipid IV(A) from (3R)-3-hydroxytetradecanoyl-[acyl-carrier-protein] and UDP-N-acetyl-alpha-D-glucosamine: step 2/6.</text>
</comment>
<reference evidence="19 20" key="1">
    <citation type="journal article" date="2016" name="Int. J. Syst. Evol. Microbiol.">
        <title>Polaribacter haliotis sp. nov., isolated from the gut of abalone Haliotis discus hannai.</title>
        <authorList>
            <person name="Kim Y.O."/>
            <person name="Park I.S."/>
            <person name="Park S."/>
            <person name="Nam B.H."/>
            <person name="Park J.M."/>
            <person name="Kim D.G."/>
            <person name="Yoon J.H."/>
        </authorList>
    </citation>
    <scope>NUCLEOTIDE SEQUENCE [LARGE SCALE GENOMIC DNA]</scope>
    <source>
        <strain evidence="19 20">KCTC 52418</strain>
    </source>
</reference>
<sequence length="463" mass="51537">MSKKQKTIQKEVSLSGVGLHTGNTVNMILKPAPINHGFAFSRVDLEGAPTIEARAEYVVNTQRGTNLEKNGVQIQTSEHVLAAAVGLDIDNLLIEIDASEPPIMDGSSKFFIEALEKAGIEEQDAEVEEYIVKEIISYKDEVSGSEIILMPSDEYQVTTMVDFGTKILGTQNATLDKISDFKKEIADARTFSFLHEIEMLLENDLIKGGDLNNAIVYVDKELSESTMEKLKKAFNKKDISIKPNGILDNLTLHWANEAARHKLLDVIGDLALTGTRIRGKVIANKPGHLVNTNFAKKLAKIIKAEKRNNIPRYDLHQPPLLDIHQIMDILPHRPPFLLVDRIIELSDKHVVGMKNVTMNENFFVGHFPGAPVMPGVLQVEAMAQCGGILVLSTVPDPENYLTYFMKMDNVKFKQKVLPGDTLIFKCELITPIRRGICHMQAYAYANGKLVAEAELMAQIARKK</sequence>